<sequence>MNILIVDDSRTIRNLLKNTLEGAGYTVCQAEDGMDALEKLSEFDPSIIITDLNMPRMNGFELVQKLRQQAKTKFIPILFLTTEGSPEVREKGREAGATGWLVKPFDATRLLNTIDRVSA</sequence>
<dbReference type="PROSITE" id="PS50110">
    <property type="entry name" value="RESPONSE_REGULATORY"/>
    <property type="match status" value="1"/>
</dbReference>
<reference evidence="4 5" key="1">
    <citation type="submission" date="2019-08" db="EMBL/GenBank/DDBJ databases">
        <title>Gluconobacter frateurii HD924 genome.</title>
        <authorList>
            <person name="Liu Y."/>
            <person name="Zhang P."/>
        </authorList>
    </citation>
    <scope>NUCLEOTIDE SEQUENCE [LARGE SCALE GENOMIC DNA]</scope>
    <source>
        <strain evidence="4 5">HD924</strain>
    </source>
</reference>
<organism evidence="4 5">
    <name type="scientific">Gluconobacter thailandicus</name>
    <dbReference type="NCBI Taxonomy" id="257438"/>
    <lineage>
        <taxon>Bacteria</taxon>
        <taxon>Pseudomonadati</taxon>
        <taxon>Pseudomonadota</taxon>
        <taxon>Alphaproteobacteria</taxon>
        <taxon>Acetobacterales</taxon>
        <taxon>Acetobacteraceae</taxon>
        <taxon>Gluconobacter</taxon>
    </lineage>
</organism>
<dbReference type="InterPro" id="IPR001789">
    <property type="entry name" value="Sig_transdc_resp-reg_receiver"/>
</dbReference>
<dbReference type="SUPFAM" id="SSF52172">
    <property type="entry name" value="CheY-like"/>
    <property type="match status" value="1"/>
</dbReference>
<dbReference type="SMART" id="SM00448">
    <property type="entry name" value="REC"/>
    <property type="match status" value="1"/>
</dbReference>
<dbReference type="Pfam" id="PF00072">
    <property type="entry name" value="Response_reg"/>
    <property type="match status" value="1"/>
</dbReference>
<dbReference type="Gene3D" id="3.40.50.2300">
    <property type="match status" value="1"/>
</dbReference>
<dbReference type="GO" id="GO:0000160">
    <property type="term" value="P:phosphorelay signal transduction system"/>
    <property type="evidence" value="ECO:0007669"/>
    <property type="project" value="InterPro"/>
</dbReference>
<feature type="domain" description="Response regulatory" evidence="3">
    <location>
        <begin position="2"/>
        <end position="118"/>
    </location>
</feature>
<name>A0AAP9ESX1_GLUTH</name>
<gene>
    <name evidence="4" type="ORF">FXF46_08130</name>
</gene>
<accession>A0AAP9ESX1</accession>
<evidence type="ECO:0000313" key="5">
    <source>
        <dbReference type="Proteomes" id="UP000323560"/>
    </source>
</evidence>
<dbReference type="EMBL" id="CP043043">
    <property type="protein sequence ID" value="QEH96247.1"/>
    <property type="molecule type" value="Genomic_DNA"/>
</dbReference>
<evidence type="ECO:0000259" key="3">
    <source>
        <dbReference type="PROSITE" id="PS50110"/>
    </source>
</evidence>
<proteinExistence type="predicted"/>
<keyword evidence="1 2" id="KW-0597">Phosphoprotein</keyword>
<dbReference type="RefSeq" id="WP_007283813.1">
    <property type="nucleotide sequence ID" value="NZ_CP043043.1"/>
</dbReference>
<evidence type="ECO:0000256" key="1">
    <source>
        <dbReference type="ARBA" id="ARBA00022553"/>
    </source>
</evidence>
<evidence type="ECO:0000313" key="4">
    <source>
        <dbReference type="EMBL" id="QEH96247.1"/>
    </source>
</evidence>
<dbReference type="AlphaFoldDB" id="A0AAP9ESX1"/>
<dbReference type="Proteomes" id="UP000323560">
    <property type="component" value="Chromosome"/>
</dbReference>
<dbReference type="InterPro" id="IPR011006">
    <property type="entry name" value="CheY-like_superfamily"/>
</dbReference>
<dbReference type="PANTHER" id="PTHR44591">
    <property type="entry name" value="STRESS RESPONSE REGULATOR PROTEIN 1"/>
    <property type="match status" value="1"/>
</dbReference>
<protein>
    <submittedName>
        <fullName evidence="4">Response regulator</fullName>
    </submittedName>
</protein>
<feature type="modified residue" description="4-aspartylphosphate" evidence="2">
    <location>
        <position position="51"/>
    </location>
</feature>
<dbReference type="InterPro" id="IPR050595">
    <property type="entry name" value="Bact_response_regulator"/>
</dbReference>
<evidence type="ECO:0000256" key="2">
    <source>
        <dbReference type="PROSITE-ProRule" id="PRU00169"/>
    </source>
</evidence>
<dbReference type="PANTHER" id="PTHR44591:SF25">
    <property type="entry name" value="CHEMOTAXIS TWO-COMPONENT RESPONSE REGULATOR"/>
    <property type="match status" value="1"/>
</dbReference>
<dbReference type="KEGG" id="gti:FXF46_08130"/>